<evidence type="ECO:0000313" key="1">
    <source>
        <dbReference type="EMBL" id="PJE79169.1"/>
    </source>
</evidence>
<comment type="caution">
    <text evidence="1">The sequence shown here is derived from an EMBL/GenBank/DDBJ whole genome shotgun (WGS) entry which is preliminary data.</text>
</comment>
<proteinExistence type="predicted"/>
<sequence length="99" mass="11609">MSNGSSLVVVGHHKITVWHPDKRGIWNESFSKGRMQNFRHLCFSPSGVLLAFVESIKSHETPSLFIFGLYKKGRWRQKLQKNYDYSIESIVFFRMSEGW</sequence>
<gene>
    <name evidence="1" type="ORF">CI610_01864</name>
</gene>
<reference evidence="1" key="1">
    <citation type="journal article" date="2017" name="Appl. Environ. Microbiol.">
        <title>Molecular characterization of an Endozoicomonas-like organism causing infection in king scallop Pecten maximus L.</title>
        <authorList>
            <person name="Cano I."/>
            <person name="van Aerle R."/>
            <person name="Ross S."/>
            <person name="Verner-Jeffreys D.W."/>
            <person name="Paley R.K."/>
            <person name="Rimmer G."/>
            <person name="Ryder D."/>
            <person name="Hooper P."/>
            <person name="Stone D."/>
            <person name="Feist S.W."/>
        </authorList>
    </citation>
    <scope>NUCLEOTIDE SEQUENCE</scope>
</reference>
<name>A0A2H9T7K2_9ZZZZ</name>
<organism evidence="1">
    <name type="scientific">invertebrate metagenome</name>
    <dbReference type="NCBI Taxonomy" id="1711999"/>
    <lineage>
        <taxon>unclassified sequences</taxon>
        <taxon>metagenomes</taxon>
        <taxon>organismal metagenomes</taxon>
    </lineage>
</organism>
<accession>A0A2H9T7K2</accession>
<dbReference type="EMBL" id="NSIT01000090">
    <property type="protein sequence ID" value="PJE79169.1"/>
    <property type="molecule type" value="Genomic_DNA"/>
</dbReference>
<dbReference type="AlphaFoldDB" id="A0A2H9T7K2"/>
<protein>
    <submittedName>
        <fullName evidence="1">Uncharacterized protein</fullName>
    </submittedName>
</protein>